<dbReference type="KEGG" id="kbi:30212999"/>
<evidence type="ECO:0000313" key="2">
    <source>
        <dbReference type="Proteomes" id="UP000092730"/>
    </source>
</evidence>
<evidence type="ECO:0000313" key="1">
    <source>
        <dbReference type="EMBL" id="WVW83296.1"/>
    </source>
</evidence>
<sequence>MGGPWYIEFSYKSKQNSKFYFAGPKWDKALENTLGSGRIDVIAYHTMGKNYVRFERWTAWTVEGAQDKGLELVKKYVNDVDFVRSNDNPSFFS</sequence>
<keyword evidence="2" id="KW-1185">Reference proteome</keyword>
<dbReference type="EMBL" id="CP144543">
    <property type="protein sequence ID" value="WVW83296.1"/>
    <property type="molecule type" value="Genomic_DNA"/>
</dbReference>
<accession>A0AAJ8K8P0</accession>
<dbReference type="RefSeq" id="XP_065726138.1">
    <property type="nucleotide sequence ID" value="XM_065870066.1"/>
</dbReference>
<gene>
    <name evidence="1" type="ORF">I302_105315</name>
</gene>
<reference evidence="1" key="1">
    <citation type="submission" date="2013-07" db="EMBL/GenBank/DDBJ databases">
        <authorList>
            <consortium name="The Broad Institute Genome Sequencing Platform"/>
            <person name="Cuomo C."/>
            <person name="Litvintseva A."/>
            <person name="Chen Y."/>
            <person name="Heitman J."/>
            <person name="Sun S."/>
            <person name="Springer D."/>
            <person name="Dromer F."/>
            <person name="Young S.K."/>
            <person name="Zeng Q."/>
            <person name="Gargeya S."/>
            <person name="Fitzgerald M."/>
            <person name="Abouelleil A."/>
            <person name="Alvarado L."/>
            <person name="Berlin A.M."/>
            <person name="Chapman S.B."/>
            <person name="Dewar J."/>
            <person name="Goldberg J."/>
            <person name="Griggs A."/>
            <person name="Gujja S."/>
            <person name="Hansen M."/>
            <person name="Howarth C."/>
            <person name="Imamovic A."/>
            <person name="Larimer J."/>
            <person name="McCowan C."/>
            <person name="Murphy C."/>
            <person name="Pearson M."/>
            <person name="Priest M."/>
            <person name="Roberts A."/>
            <person name="Saif S."/>
            <person name="Shea T."/>
            <person name="Sykes S."/>
            <person name="Wortman J."/>
            <person name="Nusbaum C."/>
            <person name="Birren B."/>
        </authorList>
    </citation>
    <scope>NUCLEOTIDE SEQUENCE</scope>
    <source>
        <strain evidence="1">CBS 10118</strain>
    </source>
</reference>
<organism evidence="1 2">
    <name type="scientific">Kwoniella bestiolae CBS 10118</name>
    <dbReference type="NCBI Taxonomy" id="1296100"/>
    <lineage>
        <taxon>Eukaryota</taxon>
        <taxon>Fungi</taxon>
        <taxon>Dikarya</taxon>
        <taxon>Basidiomycota</taxon>
        <taxon>Agaricomycotina</taxon>
        <taxon>Tremellomycetes</taxon>
        <taxon>Tremellales</taxon>
        <taxon>Cryptococcaceae</taxon>
        <taxon>Kwoniella</taxon>
    </lineage>
</organism>
<dbReference type="AlphaFoldDB" id="A0AAJ8K8P0"/>
<protein>
    <submittedName>
        <fullName evidence="1">Uncharacterized protein</fullName>
    </submittedName>
</protein>
<name>A0AAJ8K8P0_9TREE</name>
<proteinExistence type="predicted"/>
<dbReference type="GeneID" id="30212999"/>
<reference evidence="1" key="2">
    <citation type="submission" date="2024-02" db="EMBL/GenBank/DDBJ databases">
        <title>Comparative genomics of Cryptococcus and Kwoniella reveals pathogenesis evolution and contrasting modes of karyotype evolution via chromosome fusion or intercentromeric recombination.</title>
        <authorList>
            <person name="Coelho M.A."/>
            <person name="David-Palma M."/>
            <person name="Shea T."/>
            <person name="Bowers K."/>
            <person name="McGinley-Smith S."/>
            <person name="Mohammad A.W."/>
            <person name="Gnirke A."/>
            <person name="Yurkov A.M."/>
            <person name="Nowrousian M."/>
            <person name="Sun S."/>
            <person name="Cuomo C.A."/>
            <person name="Heitman J."/>
        </authorList>
    </citation>
    <scope>NUCLEOTIDE SEQUENCE</scope>
    <source>
        <strain evidence="1">CBS 10118</strain>
    </source>
</reference>
<dbReference type="Proteomes" id="UP000092730">
    <property type="component" value="Chromosome 3"/>
</dbReference>